<evidence type="ECO:0000256" key="1">
    <source>
        <dbReference type="SAM" id="MobiDB-lite"/>
    </source>
</evidence>
<sequence length="81" mass="9395">MKVSGTSWVKNGFYYSRYDAPKAGENNLAGKNEFHKVYFHQAQHAAERRQAGVRESENAPGLPHCGRYRRRTVPEPLPHRW</sequence>
<reference evidence="4" key="1">
    <citation type="journal article" date="2019" name="Int. J. Syst. Evol. Microbiol.">
        <title>The Global Catalogue of Microorganisms (GCM) 10K type strain sequencing project: providing services to taxonomists for standard genome sequencing and annotation.</title>
        <authorList>
            <consortium name="The Broad Institute Genomics Platform"/>
            <consortium name="The Broad Institute Genome Sequencing Center for Infectious Disease"/>
            <person name="Wu L."/>
            <person name="Ma J."/>
        </authorList>
    </citation>
    <scope>NUCLEOTIDE SEQUENCE [LARGE SCALE GENOMIC DNA]</scope>
    <source>
        <strain evidence="4">JCM 19635</strain>
    </source>
</reference>
<dbReference type="Proteomes" id="UP001596513">
    <property type="component" value="Unassembled WGS sequence"/>
</dbReference>
<dbReference type="EMBL" id="JBHTEK010000001">
    <property type="protein sequence ID" value="MFC7667017.1"/>
    <property type="molecule type" value="Genomic_DNA"/>
</dbReference>
<name>A0ABW2U252_9BACT</name>
<evidence type="ECO:0000313" key="4">
    <source>
        <dbReference type="Proteomes" id="UP001596513"/>
    </source>
</evidence>
<dbReference type="Pfam" id="PF02897">
    <property type="entry name" value="Peptidase_S9_N"/>
    <property type="match status" value="1"/>
</dbReference>
<feature type="domain" description="Peptidase S9A N-terminal" evidence="2">
    <location>
        <begin position="2"/>
        <end position="42"/>
    </location>
</feature>
<dbReference type="InterPro" id="IPR023302">
    <property type="entry name" value="Pept_S9A_N"/>
</dbReference>
<evidence type="ECO:0000259" key="2">
    <source>
        <dbReference type="Pfam" id="PF02897"/>
    </source>
</evidence>
<gene>
    <name evidence="3" type="ORF">ACFQT0_05965</name>
</gene>
<proteinExistence type="predicted"/>
<feature type="region of interest" description="Disordered" evidence="1">
    <location>
        <begin position="45"/>
        <end position="81"/>
    </location>
</feature>
<keyword evidence="4" id="KW-1185">Reference proteome</keyword>
<feature type="compositionally biased region" description="Basic and acidic residues" evidence="1">
    <location>
        <begin position="45"/>
        <end position="57"/>
    </location>
</feature>
<protein>
    <recommendedName>
        <fullName evidence="2">Peptidase S9A N-terminal domain-containing protein</fullName>
    </recommendedName>
</protein>
<dbReference type="RefSeq" id="WP_380201209.1">
    <property type="nucleotide sequence ID" value="NZ_JBHTEK010000001.1"/>
</dbReference>
<comment type="caution">
    <text evidence="3">The sequence shown here is derived from an EMBL/GenBank/DDBJ whole genome shotgun (WGS) entry which is preliminary data.</text>
</comment>
<accession>A0ABW2U252</accession>
<organism evidence="3 4">
    <name type="scientific">Hymenobacter humi</name>
    <dbReference type="NCBI Taxonomy" id="1411620"/>
    <lineage>
        <taxon>Bacteria</taxon>
        <taxon>Pseudomonadati</taxon>
        <taxon>Bacteroidota</taxon>
        <taxon>Cytophagia</taxon>
        <taxon>Cytophagales</taxon>
        <taxon>Hymenobacteraceae</taxon>
        <taxon>Hymenobacter</taxon>
    </lineage>
</organism>
<evidence type="ECO:0000313" key="3">
    <source>
        <dbReference type="EMBL" id="MFC7667017.1"/>
    </source>
</evidence>
<dbReference type="Gene3D" id="2.130.10.120">
    <property type="entry name" value="Prolyl oligopeptidase, N-terminal domain"/>
    <property type="match status" value="1"/>
</dbReference>